<protein>
    <submittedName>
        <fullName evidence="2">Uncharacterized protein</fullName>
    </submittedName>
</protein>
<evidence type="ECO:0000313" key="2">
    <source>
        <dbReference type="EMBL" id="WPX96585.1"/>
    </source>
</evidence>
<keyword evidence="1" id="KW-0472">Membrane</keyword>
<evidence type="ECO:0000256" key="1">
    <source>
        <dbReference type="SAM" id="Phobius"/>
    </source>
</evidence>
<keyword evidence="1" id="KW-1133">Transmembrane helix</keyword>
<reference evidence="2 3" key="1">
    <citation type="submission" date="2022-11" db="EMBL/GenBank/DDBJ databases">
        <title>Host association and intracellularity evolved multiple times independently in the Rickettsiales.</title>
        <authorList>
            <person name="Castelli M."/>
            <person name="Nardi T."/>
            <person name="Gammuto L."/>
            <person name="Bellinzona G."/>
            <person name="Sabaneyeva E."/>
            <person name="Potekhin A."/>
            <person name="Serra V."/>
            <person name="Petroni G."/>
            <person name="Sassera D."/>
        </authorList>
    </citation>
    <scope>NUCLEOTIDE SEQUENCE [LARGE SCALE GENOMIC DNA]</scope>
    <source>
        <strain evidence="2 3">NDG2</strain>
    </source>
</reference>
<sequence>MENFFSLYKVSAAHAFSWAFFVKGVLKSKRAFGKKEEKEKA</sequence>
<keyword evidence="1" id="KW-0812">Transmembrane</keyword>
<dbReference type="Proteomes" id="UP001327219">
    <property type="component" value="Chromosome"/>
</dbReference>
<feature type="transmembrane region" description="Helical" evidence="1">
    <location>
        <begin position="6"/>
        <end position="26"/>
    </location>
</feature>
<evidence type="ECO:0000313" key="3">
    <source>
        <dbReference type="Proteomes" id="UP001327219"/>
    </source>
</evidence>
<dbReference type="EMBL" id="CP110820">
    <property type="protein sequence ID" value="WPX96585.1"/>
    <property type="molecule type" value="Genomic_DNA"/>
</dbReference>
<keyword evidence="3" id="KW-1185">Reference proteome</keyword>
<gene>
    <name evidence="2" type="ORF">Bandiella_00702</name>
</gene>
<name>A0ABZ0UP06_9RICK</name>
<organism evidence="2 3">
    <name type="scientific">Candidatus Bandiella euplotis</name>
    <dbReference type="NCBI Taxonomy" id="1664265"/>
    <lineage>
        <taxon>Bacteria</taxon>
        <taxon>Pseudomonadati</taxon>
        <taxon>Pseudomonadota</taxon>
        <taxon>Alphaproteobacteria</taxon>
        <taxon>Rickettsiales</taxon>
        <taxon>Candidatus Midichloriaceae</taxon>
        <taxon>Candidatus Bandiella</taxon>
    </lineage>
</organism>
<proteinExistence type="predicted"/>
<accession>A0ABZ0UP06</accession>